<organism evidence="2 3">
    <name type="scientific">Grifola frondosa</name>
    <name type="common">Maitake</name>
    <name type="synonym">Polyporus frondosus</name>
    <dbReference type="NCBI Taxonomy" id="5627"/>
    <lineage>
        <taxon>Eukaryota</taxon>
        <taxon>Fungi</taxon>
        <taxon>Dikarya</taxon>
        <taxon>Basidiomycota</taxon>
        <taxon>Agaricomycotina</taxon>
        <taxon>Agaricomycetes</taxon>
        <taxon>Polyporales</taxon>
        <taxon>Grifolaceae</taxon>
        <taxon>Grifola</taxon>
    </lineage>
</organism>
<keyword evidence="3" id="KW-1185">Reference proteome</keyword>
<feature type="compositionally biased region" description="Basic and acidic residues" evidence="1">
    <location>
        <begin position="1"/>
        <end position="12"/>
    </location>
</feature>
<accession>A0A1C7LQ23</accession>
<dbReference type="Proteomes" id="UP000092993">
    <property type="component" value="Unassembled WGS sequence"/>
</dbReference>
<feature type="compositionally biased region" description="Polar residues" evidence="1">
    <location>
        <begin position="106"/>
        <end position="119"/>
    </location>
</feature>
<reference evidence="2 3" key="1">
    <citation type="submission" date="2016-03" db="EMBL/GenBank/DDBJ databases">
        <title>Whole genome sequencing of Grifola frondosa 9006-11.</title>
        <authorList>
            <person name="Min B."/>
            <person name="Park H."/>
            <person name="Kim J.-G."/>
            <person name="Cho H."/>
            <person name="Oh Y.-L."/>
            <person name="Kong W.-S."/>
            <person name="Choi I.-G."/>
        </authorList>
    </citation>
    <scope>NUCLEOTIDE SEQUENCE [LARGE SCALE GENOMIC DNA]</scope>
    <source>
        <strain evidence="2 3">9006-11</strain>
    </source>
</reference>
<dbReference type="AlphaFoldDB" id="A0A1C7LQ23"/>
<dbReference type="InterPro" id="IPR011990">
    <property type="entry name" value="TPR-like_helical_dom_sf"/>
</dbReference>
<proteinExistence type="predicted"/>
<comment type="caution">
    <text evidence="2">The sequence shown here is derived from an EMBL/GenBank/DDBJ whole genome shotgun (WGS) entry which is preliminary data.</text>
</comment>
<feature type="compositionally biased region" description="Polar residues" evidence="1">
    <location>
        <begin position="13"/>
        <end position="28"/>
    </location>
</feature>
<name>A0A1C7LQ23_GRIFR</name>
<dbReference type="EMBL" id="LUGG01000034">
    <property type="protein sequence ID" value="OBZ66039.1"/>
    <property type="molecule type" value="Genomic_DNA"/>
</dbReference>
<evidence type="ECO:0000313" key="2">
    <source>
        <dbReference type="EMBL" id="OBZ66039.1"/>
    </source>
</evidence>
<protein>
    <submittedName>
        <fullName evidence="2">Uncharacterized protein</fullName>
    </submittedName>
</protein>
<sequence length="194" mass="21561">MATEAKLAKEKVQCQSTKRSRLTSNARSQGDAAFKDGDYSSAHERFTNDMRLHSSDYVYPFDRAMAEALLKFRSTGLANCLQQDGKKPRAIQPRRSPSIPEKQNHTTEGVSRAQSKGTLQCGTPPFADIEAYAASRGDPAVAAEQNSHIMVTELSSLCRSLDRYRRNIAGHWVHLVQDCWQGHGCVRQSGLPPR</sequence>
<dbReference type="SUPFAM" id="SSF48452">
    <property type="entry name" value="TPR-like"/>
    <property type="match status" value="1"/>
</dbReference>
<feature type="region of interest" description="Disordered" evidence="1">
    <location>
        <begin position="82"/>
        <end position="119"/>
    </location>
</feature>
<feature type="region of interest" description="Disordered" evidence="1">
    <location>
        <begin position="1"/>
        <end position="37"/>
    </location>
</feature>
<gene>
    <name evidence="2" type="ORF">A0H81_14000</name>
</gene>
<dbReference type="Gene3D" id="1.25.40.10">
    <property type="entry name" value="Tetratricopeptide repeat domain"/>
    <property type="match status" value="1"/>
</dbReference>
<evidence type="ECO:0000256" key="1">
    <source>
        <dbReference type="SAM" id="MobiDB-lite"/>
    </source>
</evidence>
<evidence type="ECO:0000313" key="3">
    <source>
        <dbReference type="Proteomes" id="UP000092993"/>
    </source>
</evidence>